<dbReference type="Gene3D" id="3.30.565.10">
    <property type="entry name" value="Histidine kinase-like ATPase, C-terminal domain"/>
    <property type="match status" value="1"/>
</dbReference>
<evidence type="ECO:0000313" key="4">
    <source>
        <dbReference type="Proteomes" id="UP000288587"/>
    </source>
</evidence>
<dbReference type="EMBL" id="SACM01000002">
    <property type="protein sequence ID" value="RVT86262.1"/>
    <property type="molecule type" value="Genomic_DNA"/>
</dbReference>
<dbReference type="Proteomes" id="UP000288587">
    <property type="component" value="Unassembled WGS sequence"/>
</dbReference>
<dbReference type="SMART" id="SM00387">
    <property type="entry name" value="HATPase_c"/>
    <property type="match status" value="1"/>
</dbReference>
<accession>A0A3S2UHS4</accession>
<feature type="transmembrane region" description="Helical" evidence="1">
    <location>
        <begin position="86"/>
        <end position="108"/>
    </location>
</feature>
<feature type="domain" description="Histidine kinase/HSP90-like ATPase" evidence="2">
    <location>
        <begin position="256"/>
        <end position="349"/>
    </location>
</feature>
<evidence type="ECO:0000313" key="3">
    <source>
        <dbReference type="EMBL" id="RVT86262.1"/>
    </source>
</evidence>
<evidence type="ECO:0000256" key="1">
    <source>
        <dbReference type="SAM" id="Phobius"/>
    </source>
</evidence>
<gene>
    <name evidence="3" type="ORF">EOD73_09525</name>
</gene>
<dbReference type="InterPro" id="IPR036890">
    <property type="entry name" value="HATPase_C_sf"/>
</dbReference>
<protein>
    <recommendedName>
        <fullName evidence="2">Histidine kinase/HSP90-like ATPase domain-containing protein</fullName>
    </recommendedName>
</protein>
<organism evidence="3 4">
    <name type="scientific">Inhella crocodyli</name>
    <dbReference type="NCBI Taxonomy" id="2499851"/>
    <lineage>
        <taxon>Bacteria</taxon>
        <taxon>Pseudomonadati</taxon>
        <taxon>Pseudomonadota</taxon>
        <taxon>Betaproteobacteria</taxon>
        <taxon>Burkholderiales</taxon>
        <taxon>Sphaerotilaceae</taxon>
        <taxon>Inhella</taxon>
    </lineage>
</organism>
<evidence type="ECO:0000259" key="2">
    <source>
        <dbReference type="SMART" id="SM00387"/>
    </source>
</evidence>
<keyword evidence="1" id="KW-0472">Membrane</keyword>
<dbReference type="GO" id="GO:0000155">
    <property type="term" value="F:phosphorelay sensor kinase activity"/>
    <property type="evidence" value="ECO:0007669"/>
    <property type="project" value="InterPro"/>
</dbReference>
<dbReference type="InterPro" id="IPR010559">
    <property type="entry name" value="Sig_transdc_His_kin_internal"/>
</dbReference>
<proteinExistence type="predicted"/>
<dbReference type="PANTHER" id="PTHR34220:SF9">
    <property type="entry name" value="SIGNAL TRANSDUCTION HISTIDINE KINASE INTERNAL REGION DOMAIN-CONTAINING PROTEIN"/>
    <property type="match status" value="1"/>
</dbReference>
<sequence length="349" mass="37208">MLFPAALRRTDAPPAALLLLLLATSGQVPGAVQCLASSDAAPWHCLADQLPGWAINVASLLVTLLGVLVARRWLHRPEAGWGRSMALQTVAVAGATLVFKGAISGALWQSWPPLYLVQLLITQALCLVLALDFLLRGREQAASAARLHGDPSARQRELAEARLQLLQAQVEPHFLFNTLAHLRRLAQTDPAEARAMLADLLRYLQEALPSLRSDRTTLGSELTLVSAYLALHQRRLGQARLRWHMDVAPGVRGIAVPANSLLTLVENALKHGIAPLVGGGDVQVTAALDGEQLVLTVADTGRGMGASSGHGTGLATLRARLQAQHGDAASLTLHLNQPQGLVATLRLPR</sequence>
<dbReference type="PANTHER" id="PTHR34220">
    <property type="entry name" value="SENSOR HISTIDINE KINASE YPDA"/>
    <property type="match status" value="1"/>
</dbReference>
<dbReference type="Pfam" id="PF02518">
    <property type="entry name" value="HATPase_c"/>
    <property type="match status" value="1"/>
</dbReference>
<keyword evidence="1" id="KW-0812">Transmembrane</keyword>
<dbReference type="OrthoDB" id="8897114at2"/>
<reference evidence="3 4" key="1">
    <citation type="submission" date="2019-01" db="EMBL/GenBank/DDBJ databases">
        <authorList>
            <person name="Chen W.-M."/>
        </authorList>
    </citation>
    <scope>NUCLEOTIDE SEQUENCE [LARGE SCALE GENOMIC DNA]</scope>
    <source>
        <strain evidence="3 4">CCP-18</strain>
    </source>
</reference>
<feature type="transmembrane region" description="Helical" evidence="1">
    <location>
        <begin position="54"/>
        <end position="74"/>
    </location>
</feature>
<dbReference type="InterPro" id="IPR050640">
    <property type="entry name" value="Bact_2-comp_sensor_kinase"/>
</dbReference>
<keyword evidence="1" id="KW-1133">Transmembrane helix</keyword>
<dbReference type="InterPro" id="IPR003594">
    <property type="entry name" value="HATPase_dom"/>
</dbReference>
<comment type="caution">
    <text evidence="3">The sequence shown here is derived from an EMBL/GenBank/DDBJ whole genome shotgun (WGS) entry which is preliminary data.</text>
</comment>
<dbReference type="SUPFAM" id="SSF55874">
    <property type="entry name" value="ATPase domain of HSP90 chaperone/DNA topoisomerase II/histidine kinase"/>
    <property type="match status" value="1"/>
</dbReference>
<dbReference type="RefSeq" id="WP_127682757.1">
    <property type="nucleotide sequence ID" value="NZ_SACM01000002.1"/>
</dbReference>
<dbReference type="AlphaFoldDB" id="A0A3S2UHS4"/>
<dbReference type="Pfam" id="PF06580">
    <property type="entry name" value="His_kinase"/>
    <property type="match status" value="1"/>
</dbReference>
<name>A0A3S2UHS4_9BURK</name>
<feature type="transmembrane region" description="Helical" evidence="1">
    <location>
        <begin position="114"/>
        <end position="135"/>
    </location>
</feature>
<dbReference type="GO" id="GO:0016020">
    <property type="term" value="C:membrane"/>
    <property type="evidence" value="ECO:0007669"/>
    <property type="project" value="InterPro"/>
</dbReference>
<keyword evidence="4" id="KW-1185">Reference proteome</keyword>